<evidence type="ECO:0000256" key="1">
    <source>
        <dbReference type="ARBA" id="ARBA00004651"/>
    </source>
</evidence>
<reference evidence="8" key="2">
    <citation type="submission" date="2020-09" db="EMBL/GenBank/DDBJ databases">
        <authorList>
            <person name="Sun Q."/>
            <person name="Zhou Y."/>
        </authorList>
    </citation>
    <scope>NUCLEOTIDE SEQUENCE</scope>
    <source>
        <strain evidence="8">CGMCC 1.10998</strain>
    </source>
</reference>
<keyword evidence="3" id="KW-1003">Cell membrane</keyword>
<comment type="caution">
    <text evidence="8">The sequence shown here is derived from an EMBL/GenBank/DDBJ whole genome shotgun (WGS) entry which is preliminary data.</text>
</comment>
<dbReference type="PIRSF" id="PIRSF006324">
    <property type="entry name" value="LeuE"/>
    <property type="match status" value="1"/>
</dbReference>
<dbReference type="RefSeq" id="WP_188564576.1">
    <property type="nucleotide sequence ID" value="NZ_BMED01000001.1"/>
</dbReference>
<feature type="transmembrane region" description="Helical" evidence="7">
    <location>
        <begin position="187"/>
        <end position="206"/>
    </location>
</feature>
<gene>
    <name evidence="8" type="ORF">GCM10011396_07050</name>
</gene>
<name>A0A916U845_9BURK</name>
<protein>
    <submittedName>
        <fullName evidence="8">Lysine transporter LysE</fullName>
    </submittedName>
</protein>
<dbReference type="Proteomes" id="UP000637423">
    <property type="component" value="Unassembled WGS sequence"/>
</dbReference>
<feature type="transmembrane region" description="Helical" evidence="7">
    <location>
        <begin position="151"/>
        <end position="171"/>
    </location>
</feature>
<evidence type="ECO:0000256" key="4">
    <source>
        <dbReference type="ARBA" id="ARBA00022692"/>
    </source>
</evidence>
<evidence type="ECO:0000256" key="3">
    <source>
        <dbReference type="ARBA" id="ARBA00022475"/>
    </source>
</evidence>
<evidence type="ECO:0000256" key="7">
    <source>
        <dbReference type="SAM" id="Phobius"/>
    </source>
</evidence>
<dbReference type="GO" id="GO:0042970">
    <property type="term" value="F:homoserine transmembrane transporter activity"/>
    <property type="evidence" value="ECO:0007669"/>
    <property type="project" value="TreeGrafter"/>
</dbReference>
<dbReference type="PANTHER" id="PTHR30086">
    <property type="entry name" value="ARGININE EXPORTER PROTEIN ARGO"/>
    <property type="match status" value="1"/>
</dbReference>
<dbReference type="GO" id="GO:0005886">
    <property type="term" value="C:plasma membrane"/>
    <property type="evidence" value="ECO:0007669"/>
    <property type="project" value="UniProtKB-SubCell"/>
</dbReference>
<keyword evidence="4 7" id="KW-0812">Transmembrane</keyword>
<accession>A0A916U845</accession>
<sequence length="211" mass="23010">MSLSIWLVFLAASLVTTFSPGPAILLAISNSVAFGARRALLSSVGNATGIFLVSSAAMAGLGVVLNTSAMLFGAFKLAGAGYLIYLGVRQWRSKVNIFEQQSSVMLLEQTPSKFFRQGLLVAVTNPKSILFFTALFPQFIKPEVSVPEQFFVLTLTFALCAITAHCFYVLLARRMKGWFSNSRRATWFNRISGGAFVFLGLGVFRLRSNAN</sequence>
<reference evidence="8" key="1">
    <citation type="journal article" date="2014" name="Int. J. Syst. Evol. Microbiol.">
        <title>Complete genome sequence of Corynebacterium casei LMG S-19264T (=DSM 44701T), isolated from a smear-ripened cheese.</title>
        <authorList>
            <consortium name="US DOE Joint Genome Institute (JGI-PGF)"/>
            <person name="Walter F."/>
            <person name="Albersmeier A."/>
            <person name="Kalinowski J."/>
            <person name="Ruckert C."/>
        </authorList>
    </citation>
    <scope>NUCLEOTIDE SEQUENCE</scope>
    <source>
        <strain evidence="8">CGMCC 1.10998</strain>
    </source>
</reference>
<evidence type="ECO:0000256" key="5">
    <source>
        <dbReference type="ARBA" id="ARBA00022989"/>
    </source>
</evidence>
<dbReference type="PANTHER" id="PTHR30086:SF14">
    <property type="entry name" value="HOMOSERINE_HOMOSERINE LACTONE EFFLUX PROTEIN"/>
    <property type="match status" value="1"/>
</dbReference>
<organism evidence="8 9">
    <name type="scientific">Undibacterium terreum</name>
    <dbReference type="NCBI Taxonomy" id="1224302"/>
    <lineage>
        <taxon>Bacteria</taxon>
        <taxon>Pseudomonadati</taxon>
        <taxon>Pseudomonadota</taxon>
        <taxon>Betaproteobacteria</taxon>
        <taxon>Burkholderiales</taxon>
        <taxon>Oxalobacteraceae</taxon>
        <taxon>Undibacterium</taxon>
    </lineage>
</organism>
<comment type="subcellular location">
    <subcellularLocation>
        <location evidence="1">Cell membrane</location>
        <topology evidence="1">Multi-pass membrane protein</topology>
    </subcellularLocation>
</comment>
<dbReference type="EMBL" id="BMED01000001">
    <property type="protein sequence ID" value="GGC62670.1"/>
    <property type="molecule type" value="Genomic_DNA"/>
</dbReference>
<dbReference type="Pfam" id="PF01810">
    <property type="entry name" value="LysE"/>
    <property type="match status" value="1"/>
</dbReference>
<feature type="transmembrane region" description="Helical" evidence="7">
    <location>
        <begin position="40"/>
        <end position="63"/>
    </location>
</feature>
<evidence type="ECO:0000256" key="6">
    <source>
        <dbReference type="ARBA" id="ARBA00023136"/>
    </source>
</evidence>
<feature type="transmembrane region" description="Helical" evidence="7">
    <location>
        <begin position="6"/>
        <end position="28"/>
    </location>
</feature>
<evidence type="ECO:0000313" key="8">
    <source>
        <dbReference type="EMBL" id="GGC62670.1"/>
    </source>
</evidence>
<feature type="transmembrane region" description="Helical" evidence="7">
    <location>
        <begin position="119"/>
        <end position="139"/>
    </location>
</feature>
<proteinExistence type="inferred from homology"/>
<evidence type="ECO:0000313" key="9">
    <source>
        <dbReference type="Proteomes" id="UP000637423"/>
    </source>
</evidence>
<dbReference type="AlphaFoldDB" id="A0A916U845"/>
<feature type="transmembrane region" description="Helical" evidence="7">
    <location>
        <begin position="69"/>
        <end position="88"/>
    </location>
</feature>
<evidence type="ECO:0000256" key="2">
    <source>
        <dbReference type="ARBA" id="ARBA00007928"/>
    </source>
</evidence>
<dbReference type="InterPro" id="IPR001123">
    <property type="entry name" value="LeuE-type"/>
</dbReference>
<keyword evidence="5 7" id="KW-1133">Transmembrane helix</keyword>
<keyword evidence="6 7" id="KW-0472">Membrane</keyword>
<comment type="similarity">
    <text evidence="2">Belongs to the Rht family.</text>
</comment>
<keyword evidence="9" id="KW-1185">Reference proteome</keyword>